<comment type="pathway">
    <text evidence="5">Cofactor biosynthesis; adenosylcobalamin biosynthesis; adenosylcobalamin from cob(II)yrinate a,c-diamide: step 6/7.</text>
</comment>
<dbReference type="PIRSF" id="PIRSF006135">
    <property type="entry name" value="CobU"/>
    <property type="match status" value="1"/>
</dbReference>
<dbReference type="CDD" id="cd00544">
    <property type="entry name" value="CobU"/>
    <property type="match status" value="1"/>
</dbReference>
<evidence type="ECO:0000256" key="11">
    <source>
        <dbReference type="ARBA" id="ARBA00022679"/>
    </source>
</evidence>
<dbReference type="Gene3D" id="3.40.50.300">
    <property type="entry name" value="P-loop containing nucleotide triphosphate hydrolases"/>
    <property type="match status" value="1"/>
</dbReference>
<dbReference type="EC" id="2.7.7.62" evidence="9"/>
<dbReference type="GO" id="GO:0016301">
    <property type="term" value="F:kinase activity"/>
    <property type="evidence" value="ECO:0007669"/>
    <property type="project" value="UniProtKB-KW"/>
</dbReference>
<dbReference type="EC" id="2.7.1.156" evidence="8"/>
<gene>
    <name evidence="18" type="ORF">M6B22_03825</name>
</gene>
<evidence type="ECO:0000256" key="1">
    <source>
        <dbReference type="ARBA" id="ARBA00000312"/>
    </source>
</evidence>
<keyword evidence="13 18" id="KW-0418">Kinase</keyword>
<keyword evidence="19" id="KW-1185">Reference proteome</keyword>
<evidence type="ECO:0000256" key="13">
    <source>
        <dbReference type="ARBA" id="ARBA00022777"/>
    </source>
</evidence>
<dbReference type="RefSeq" id="WP_269444448.1">
    <property type="nucleotide sequence ID" value="NZ_CP097463.1"/>
</dbReference>
<evidence type="ECO:0000256" key="16">
    <source>
        <dbReference type="ARBA" id="ARBA00029570"/>
    </source>
</evidence>
<evidence type="ECO:0000256" key="8">
    <source>
        <dbReference type="ARBA" id="ARBA00012016"/>
    </source>
</evidence>
<keyword evidence="15" id="KW-0342">GTP-binding</keyword>
<evidence type="ECO:0000256" key="4">
    <source>
        <dbReference type="ARBA" id="ARBA00003889"/>
    </source>
</evidence>
<comment type="catalytic activity">
    <reaction evidence="2">
        <text>adenosylcob(III)inamide phosphate + GTP + H(+) = adenosylcob(III)inamide-GDP + diphosphate</text>
        <dbReference type="Rhea" id="RHEA:22712"/>
        <dbReference type="ChEBI" id="CHEBI:15378"/>
        <dbReference type="ChEBI" id="CHEBI:33019"/>
        <dbReference type="ChEBI" id="CHEBI:37565"/>
        <dbReference type="ChEBI" id="CHEBI:58502"/>
        <dbReference type="ChEBI" id="CHEBI:60487"/>
        <dbReference type="EC" id="2.7.7.62"/>
    </reaction>
</comment>
<evidence type="ECO:0000256" key="17">
    <source>
        <dbReference type="ARBA" id="ARBA00030571"/>
    </source>
</evidence>
<dbReference type="PANTHER" id="PTHR34848:SF1">
    <property type="entry name" value="BIFUNCTIONAL ADENOSYLCOBALAMIN BIOSYNTHESIS PROTEIN COBU"/>
    <property type="match status" value="1"/>
</dbReference>
<comment type="function">
    <text evidence="4">Catalyzes ATP-dependent phosphorylation of adenosylcobinamide and addition of GMP to adenosylcobinamide phosphate.</text>
</comment>
<evidence type="ECO:0000256" key="5">
    <source>
        <dbReference type="ARBA" id="ARBA00004692"/>
    </source>
</evidence>
<organism evidence="18 19">
    <name type="scientific">Jatrophihabitans cynanchi</name>
    <dbReference type="NCBI Taxonomy" id="2944128"/>
    <lineage>
        <taxon>Bacteria</taxon>
        <taxon>Bacillati</taxon>
        <taxon>Actinomycetota</taxon>
        <taxon>Actinomycetes</taxon>
        <taxon>Jatrophihabitantales</taxon>
        <taxon>Jatrophihabitantaceae</taxon>
        <taxon>Jatrophihabitans</taxon>
    </lineage>
</organism>
<evidence type="ECO:0000256" key="15">
    <source>
        <dbReference type="ARBA" id="ARBA00023134"/>
    </source>
</evidence>
<comment type="catalytic activity">
    <reaction evidence="1">
        <text>adenosylcob(III)inamide + ATP = adenosylcob(III)inamide phosphate + ADP + H(+)</text>
        <dbReference type="Rhea" id="RHEA:15769"/>
        <dbReference type="ChEBI" id="CHEBI:2480"/>
        <dbReference type="ChEBI" id="CHEBI:15378"/>
        <dbReference type="ChEBI" id="CHEBI:30616"/>
        <dbReference type="ChEBI" id="CHEBI:58502"/>
        <dbReference type="ChEBI" id="CHEBI:456216"/>
        <dbReference type="EC" id="2.7.1.156"/>
    </reaction>
</comment>
<keyword evidence="14" id="KW-0067">ATP-binding</keyword>
<dbReference type="Pfam" id="PF02283">
    <property type="entry name" value="CobU"/>
    <property type="match status" value="1"/>
</dbReference>
<comment type="catalytic activity">
    <reaction evidence="3">
        <text>adenosylcob(III)inamide + GTP = adenosylcob(III)inamide phosphate + GDP + H(+)</text>
        <dbReference type="Rhea" id="RHEA:15765"/>
        <dbReference type="ChEBI" id="CHEBI:2480"/>
        <dbReference type="ChEBI" id="CHEBI:15378"/>
        <dbReference type="ChEBI" id="CHEBI:37565"/>
        <dbReference type="ChEBI" id="CHEBI:58189"/>
        <dbReference type="ChEBI" id="CHEBI:58502"/>
        <dbReference type="EC" id="2.7.1.156"/>
    </reaction>
</comment>
<dbReference type="Proteomes" id="UP001164693">
    <property type="component" value="Chromosome"/>
</dbReference>
<accession>A0ABY7K3H1</accession>
<dbReference type="InterPro" id="IPR027417">
    <property type="entry name" value="P-loop_NTPase"/>
</dbReference>
<evidence type="ECO:0000256" key="7">
    <source>
        <dbReference type="ARBA" id="ARBA00007490"/>
    </source>
</evidence>
<evidence type="ECO:0000313" key="18">
    <source>
        <dbReference type="EMBL" id="WAX57899.1"/>
    </source>
</evidence>
<evidence type="ECO:0000256" key="14">
    <source>
        <dbReference type="ARBA" id="ARBA00022840"/>
    </source>
</evidence>
<evidence type="ECO:0000256" key="2">
    <source>
        <dbReference type="ARBA" id="ARBA00000711"/>
    </source>
</evidence>
<dbReference type="PANTHER" id="PTHR34848">
    <property type="match status" value="1"/>
</dbReference>
<evidence type="ECO:0000256" key="3">
    <source>
        <dbReference type="ARBA" id="ARBA00001522"/>
    </source>
</evidence>
<evidence type="ECO:0000313" key="19">
    <source>
        <dbReference type="Proteomes" id="UP001164693"/>
    </source>
</evidence>
<keyword evidence="18" id="KW-0548">Nucleotidyltransferase</keyword>
<evidence type="ECO:0000256" key="6">
    <source>
        <dbReference type="ARBA" id="ARBA00005159"/>
    </source>
</evidence>
<reference evidence="18" key="1">
    <citation type="submission" date="2022-05" db="EMBL/GenBank/DDBJ databases">
        <title>Jatrophihabitans sp. SB3-54 whole genome sequence.</title>
        <authorList>
            <person name="Suh M.K."/>
            <person name="Eom M.K."/>
            <person name="Kim J.S."/>
            <person name="Kim H.S."/>
            <person name="Do H.E."/>
            <person name="Shin Y.K."/>
            <person name="Lee J.-S."/>
        </authorList>
    </citation>
    <scope>NUCLEOTIDE SEQUENCE</scope>
    <source>
        <strain evidence="18">SB3-54</strain>
    </source>
</reference>
<dbReference type="EMBL" id="CP097463">
    <property type="protein sequence ID" value="WAX57899.1"/>
    <property type="molecule type" value="Genomic_DNA"/>
</dbReference>
<keyword evidence="11" id="KW-0808">Transferase</keyword>
<keyword evidence="10" id="KW-0169">Cobalamin biosynthesis</keyword>
<comment type="pathway">
    <text evidence="6">Cofactor biosynthesis; adenosylcobalamin biosynthesis; adenosylcobalamin from cob(II)yrinate a,c-diamide: step 5/7.</text>
</comment>
<proteinExistence type="inferred from homology"/>
<dbReference type="SUPFAM" id="SSF52540">
    <property type="entry name" value="P-loop containing nucleoside triphosphate hydrolases"/>
    <property type="match status" value="1"/>
</dbReference>
<sequence>MTAPGRRVLVLGGARSGKSAHAESLLALEESVDYVDTVHRNPEDAEWAERIARHRESRPEHWNVAGDADVAAVLGGGSGAVLLDSVTGWLGTMLDTVGLWSDAPDAEDRIAGEVDRFVGAWAATERLVVAVSDEVGSGLAPAAGERRLFRDALGLLNQRLAASADEVWLVTAGIAQRLR</sequence>
<keyword evidence="12" id="KW-0547">Nucleotide-binding</keyword>
<dbReference type="GO" id="GO:0016779">
    <property type="term" value="F:nucleotidyltransferase activity"/>
    <property type="evidence" value="ECO:0007669"/>
    <property type="project" value="UniProtKB-KW"/>
</dbReference>
<evidence type="ECO:0000256" key="10">
    <source>
        <dbReference type="ARBA" id="ARBA00022573"/>
    </source>
</evidence>
<protein>
    <recommendedName>
        <fullName evidence="16">Adenosylcobinamide kinase</fullName>
        <ecNumber evidence="8">2.7.1.156</ecNumber>
        <ecNumber evidence="9">2.7.7.62</ecNumber>
    </recommendedName>
    <alternativeName>
        <fullName evidence="17">Adenosylcobinamide-phosphate guanylyltransferase</fullName>
    </alternativeName>
</protein>
<evidence type="ECO:0000256" key="9">
    <source>
        <dbReference type="ARBA" id="ARBA00012523"/>
    </source>
</evidence>
<name>A0ABY7K3H1_9ACTN</name>
<evidence type="ECO:0000256" key="12">
    <source>
        <dbReference type="ARBA" id="ARBA00022741"/>
    </source>
</evidence>
<comment type="similarity">
    <text evidence="7">Belongs to the CobU/CobP family.</text>
</comment>
<dbReference type="InterPro" id="IPR003203">
    <property type="entry name" value="CobU/CobP"/>
</dbReference>